<dbReference type="HOGENOM" id="CLU_2442117_0_0_1"/>
<dbReference type="GeneID" id="25037939"/>
<sequence length="90" mass="10209">MEIGFRDYFRKDIPVDICPLVEEAGDWPCDIALEPERPAKAFPIMTLRLVKMEFIQLGKASTVETTRQRCNDLGQAFSTPLFATFLPSTI</sequence>
<evidence type="ECO:0000313" key="1">
    <source>
        <dbReference type="EMBL" id="EPY53075.1"/>
    </source>
</evidence>
<organism evidence="1 2">
    <name type="scientific">Schizosaccharomyces cryophilus (strain OY26 / ATCC MYA-4695 / CBS 11777 / NBRC 106824 / NRRL Y48691)</name>
    <name type="common">Fission yeast</name>
    <dbReference type="NCBI Taxonomy" id="653667"/>
    <lineage>
        <taxon>Eukaryota</taxon>
        <taxon>Fungi</taxon>
        <taxon>Dikarya</taxon>
        <taxon>Ascomycota</taxon>
        <taxon>Taphrinomycotina</taxon>
        <taxon>Schizosaccharomycetes</taxon>
        <taxon>Schizosaccharomycetales</taxon>
        <taxon>Schizosaccharomycetaceae</taxon>
        <taxon>Schizosaccharomyces</taxon>
    </lineage>
</organism>
<evidence type="ECO:0000313" key="2">
    <source>
        <dbReference type="Proteomes" id="UP000015464"/>
    </source>
</evidence>
<dbReference type="RefSeq" id="XP_013021339.1">
    <property type="nucleotide sequence ID" value="XM_013165885.1"/>
</dbReference>
<dbReference type="EMBL" id="KE546988">
    <property type="protein sequence ID" value="EPY53075.1"/>
    <property type="molecule type" value="Genomic_DNA"/>
</dbReference>
<keyword evidence="2" id="KW-1185">Reference proteome</keyword>
<gene>
    <name evidence="1" type="ORF">SPOG_03622</name>
</gene>
<name>S9W570_SCHCR</name>
<proteinExistence type="predicted"/>
<dbReference type="AlphaFoldDB" id="S9W570"/>
<protein>
    <submittedName>
        <fullName evidence="1">Uncharacterized protein</fullName>
    </submittedName>
</protein>
<dbReference type="Proteomes" id="UP000015464">
    <property type="component" value="Unassembled WGS sequence"/>
</dbReference>
<reference evidence="1 2" key="1">
    <citation type="journal article" date="2011" name="Science">
        <title>Comparative functional genomics of the fission yeasts.</title>
        <authorList>
            <person name="Rhind N."/>
            <person name="Chen Z."/>
            <person name="Yassour M."/>
            <person name="Thompson D.A."/>
            <person name="Haas B.J."/>
            <person name="Habib N."/>
            <person name="Wapinski I."/>
            <person name="Roy S."/>
            <person name="Lin M.F."/>
            <person name="Heiman D.I."/>
            <person name="Young S.K."/>
            <person name="Furuya K."/>
            <person name="Guo Y."/>
            <person name="Pidoux A."/>
            <person name="Chen H.M."/>
            <person name="Robbertse B."/>
            <person name="Goldberg J.M."/>
            <person name="Aoki K."/>
            <person name="Bayne E.H."/>
            <person name="Berlin A.M."/>
            <person name="Desjardins C.A."/>
            <person name="Dobbs E."/>
            <person name="Dukaj L."/>
            <person name="Fan L."/>
            <person name="FitzGerald M.G."/>
            <person name="French C."/>
            <person name="Gujja S."/>
            <person name="Hansen K."/>
            <person name="Keifenheim D."/>
            <person name="Levin J.Z."/>
            <person name="Mosher R.A."/>
            <person name="Mueller C.A."/>
            <person name="Pfiffner J."/>
            <person name="Priest M."/>
            <person name="Russ C."/>
            <person name="Smialowska A."/>
            <person name="Swoboda P."/>
            <person name="Sykes S.M."/>
            <person name="Vaughn M."/>
            <person name="Vengrova S."/>
            <person name="Yoder R."/>
            <person name="Zeng Q."/>
            <person name="Allshire R."/>
            <person name="Baulcombe D."/>
            <person name="Birren B.W."/>
            <person name="Brown W."/>
            <person name="Ekwall K."/>
            <person name="Kellis M."/>
            <person name="Leatherwood J."/>
            <person name="Levin H."/>
            <person name="Margalit H."/>
            <person name="Martienssen R."/>
            <person name="Nieduszynski C.A."/>
            <person name="Spatafora J.W."/>
            <person name="Friedman N."/>
            <person name="Dalgaard J.Z."/>
            <person name="Baumann P."/>
            <person name="Niki H."/>
            <person name="Regev A."/>
            <person name="Nusbaum C."/>
        </authorList>
    </citation>
    <scope>NUCLEOTIDE SEQUENCE [LARGE SCALE GENOMIC DNA]</scope>
    <source>
        <strain evidence="2">OY26 / ATCC MYA-4695 / CBS 11777 / NBRC 106824 / NRRL Y48691</strain>
    </source>
</reference>
<accession>S9W570</accession>